<dbReference type="NCBIfam" id="TIGR00154">
    <property type="entry name" value="ispE"/>
    <property type="match status" value="1"/>
</dbReference>
<dbReference type="InterPro" id="IPR014721">
    <property type="entry name" value="Ribsml_uS5_D2-typ_fold_subgr"/>
</dbReference>
<evidence type="ECO:0000313" key="13">
    <source>
        <dbReference type="Proteomes" id="UP001230496"/>
    </source>
</evidence>
<reference evidence="12 13" key="1">
    <citation type="submission" date="2023-08" db="EMBL/GenBank/DDBJ databases">
        <title>Comparative genomics and taxonomic characterization of three novel marine species of genus Marivirga.</title>
        <authorList>
            <person name="Muhammad N."/>
            <person name="Kim S.-G."/>
        </authorList>
    </citation>
    <scope>NUCLEOTIDE SEQUENCE [LARGE SCALE GENOMIC DNA]</scope>
    <source>
        <strain evidence="12 13">BDSF4-3</strain>
    </source>
</reference>
<evidence type="ECO:0000256" key="6">
    <source>
        <dbReference type="ARBA" id="ARBA00022777"/>
    </source>
</evidence>
<dbReference type="GO" id="GO:0050515">
    <property type="term" value="F:4-(cytidine 5'-diphospho)-2-C-methyl-D-erythritol kinase activity"/>
    <property type="evidence" value="ECO:0007669"/>
    <property type="project" value="UniProtKB-UniRule"/>
</dbReference>
<evidence type="ECO:0000313" key="12">
    <source>
        <dbReference type="EMBL" id="WMN10957.1"/>
    </source>
</evidence>
<keyword evidence="13" id="KW-1185">Reference proteome</keyword>
<keyword evidence="7 9" id="KW-0067">ATP-binding</keyword>
<feature type="domain" description="GHMP kinase N-terminal" evidence="10">
    <location>
        <begin position="63"/>
        <end position="137"/>
    </location>
</feature>
<dbReference type="HAMAP" id="MF_00061">
    <property type="entry name" value="IspE"/>
    <property type="match status" value="1"/>
</dbReference>
<dbReference type="InterPro" id="IPR013750">
    <property type="entry name" value="GHMP_kinase_C_dom"/>
</dbReference>
<comment type="pathway">
    <text evidence="9">Isoprenoid biosynthesis; isopentenyl diphosphate biosynthesis via DXP pathway; isopentenyl diphosphate from 1-deoxy-D-xylulose 5-phosphate: step 3/6.</text>
</comment>
<dbReference type="Pfam" id="PF08544">
    <property type="entry name" value="GHMP_kinases_C"/>
    <property type="match status" value="1"/>
</dbReference>
<dbReference type="GO" id="GO:0016114">
    <property type="term" value="P:terpenoid biosynthetic process"/>
    <property type="evidence" value="ECO:0007669"/>
    <property type="project" value="UniProtKB-UniRule"/>
</dbReference>
<comment type="similarity">
    <text evidence="1 9">Belongs to the GHMP kinase family. IspE subfamily.</text>
</comment>
<feature type="binding site" evidence="9">
    <location>
        <begin position="90"/>
        <end position="100"/>
    </location>
    <ligand>
        <name>ATP</name>
        <dbReference type="ChEBI" id="CHEBI:30616"/>
    </ligand>
</feature>
<comment type="catalytic activity">
    <reaction evidence="9">
        <text>4-CDP-2-C-methyl-D-erythritol + ATP = 4-CDP-2-C-methyl-D-erythritol 2-phosphate + ADP + H(+)</text>
        <dbReference type="Rhea" id="RHEA:18437"/>
        <dbReference type="ChEBI" id="CHEBI:15378"/>
        <dbReference type="ChEBI" id="CHEBI:30616"/>
        <dbReference type="ChEBI" id="CHEBI:57823"/>
        <dbReference type="ChEBI" id="CHEBI:57919"/>
        <dbReference type="ChEBI" id="CHEBI:456216"/>
        <dbReference type="EC" id="2.7.1.148"/>
    </reaction>
</comment>
<dbReference type="GO" id="GO:0019288">
    <property type="term" value="P:isopentenyl diphosphate biosynthetic process, methylerythritol 4-phosphate pathway"/>
    <property type="evidence" value="ECO:0007669"/>
    <property type="project" value="UniProtKB-UniRule"/>
</dbReference>
<dbReference type="InterPro" id="IPR036554">
    <property type="entry name" value="GHMP_kinase_C_sf"/>
</dbReference>
<dbReference type="Gene3D" id="3.30.70.890">
    <property type="entry name" value="GHMP kinase, C-terminal domain"/>
    <property type="match status" value="1"/>
</dbReference>
<dbReference type="RefSeq" id="WP_308347593.1">
    <property type="nucleotide sequence ID" value="NZ_CP129971.1"/>
</dbReference>
<feature type="domain" description="GHMP kinase C-terminal" evidence="11">
    <location>
        <begin position="196"/>
        <end position="251"/>
    </location>
</feature>
<dbReference type="InterPro" id="IPR004424">
    <property type="entry name" value="IspE"/>
</dbReference>
<feature type="active site" evidence="9">
    <location>
        <position position="8"/>
    </location>
</feature>
<accession>A0AA51N8X1</accession>
<dbReference type="EC" id="2.7.1.148" evidence="2 9"/>
<evidence type="ECO:0000256" key="2">
    <source>
        <dbReference type="ARBA" id="ARBA00012052"/>
    </source>
</evidence>
<name>A0AA51N8X1_9BACT</name>
<keyword evidence="6 9" id="KW-0418">Kinase</keyword>
<dbReference type="Gene3D" id="3.30.230.10">
    <property type="match status" value="1"/>
</dbReference>
<comment type="function">
    <text evidence="9">Catalyzes the phosphorylation of the position 2 hydroxy group of 4-diphosphocytidyl-2C-methyl-D-erythritol.</text>
</comment>
<feature type="active site" evidence="9">
    <location>
        <position position="132"/>
    </location>
</feature>
<evidence type="ECO:0000256" key="8">
    <source>
        <dbReference type="ARBA" id="ARBA00032554"/>
    </source>
</evidence>
<sequence length="263" mass="29318">MLKFPNAKINLGLNITANRTDGYHDIESCFYPIPLKDVLEIIPSEKLSFETSGLTIPGSSKDNLVLKAYELLKAEFDLPPIQIVLHKNIPMGAGMGGGSADGAFMLTLLNEYFKLEISIEKLEAYALNLGSDCPFFIENKPKLVNGRGELFEKTKLDLSGYFLALVYPNIHISTAEAYSGVNPQKPEITVKEVIENHTVENWKGLLKNDFEDAVFGKYPQLNKIKNKFYDDGAVFASMTGSGSTIFGIFKEFPENRYDTILKL</sequence>
<keyword evidence="4 9" id="KW-0808">Transferase</keyword>
<dbReference type="Proteomes" id="UP001230496">
    <property type="component" value="Chromosome"/>
</dbReference>
<evidence type="ECO:0000256" key="1">
    <source>
        <dbReference type="ARBA" id="ARBA00009684"/>
    </source>
</evidence>
<dbReference type="InterPro" id="IPR006204">
    <property type="entry name" value="GHMP_kinase_N_dom"/>
</dbReference>
<evidence type="ECO:0000259" key="11">
    <source>
        <dbReference type="Pfam" id="PF08544"/>
    </source>
</evidence>
<keyword evidence="5 9" id="KW-0547">Nucleotide-binding</keyword>
<evidence type="ECO:0000256" key="4">
    <source>
        <dbReference type="ARBA" id="ARBA00022679"/>
    </source>
</evidence>
<organism evidence="12 13">
    <name type="scientific">Marivirga salinarum</name>
    <dbReference type="NCBI Taxonomy" id="3059078"/>
    <lineage>
        <taxon>Bacteria</taxon>
        <taxon>Pseudomonadati</taxon>
        <taxon>Bacteroidota</taxon>
        <taxon>Cytophagia</taxon>
        <taxon>Cytophagales</taxon>
        <taxon>Marivirgaceae</taxon>
        <taxon>Marivirga</taxon>
    </lineage>
</organism>
<dbReference type="GO" id="GO:0005524">
    <property type="term" value="F:ATP binding"/>
    <property type="evidence" value="ECO:0007669"/>
    <property type="project" value="UniProtKB-UniRule"/>
</dbReference>
<dbReference type="Pfam" id="PF00288">
    <property type="entry name" value="GHMP_kinases_N"/>
    <property type="match status" value="1"/>
</dbReference>
<evidence type="ECO:0000256" key="7">
    <source>
        <dbReference type="ARBA" id="ARBA00022840"/>
    </source>
</evidence>
<evidence type="ECO:0000256" key="9">
    <source>
        <dbReference type="HAMAP-Rule" id="MF_00061"/>
    </source>
</evidence>
<keyword evidence="9" id="KW-0414">Isoprene biosynthesis</keyword>
<dbReference type="SUPFAM" id="SSF55060">
    <property type="entry name" value="GHMP Kinase, C-terminal domain"/>
    <property type="match status" value="1"/>
</dbReference>
<dbReference type="InterPro" id="IPR020568">
    <property type="entry name" value="Ribosomal_Su5_D2-typ_SF"/>
</dbReference>
<evidence type="ECO:0000256" key="5">
    <source>
        <dbReference type="ARBA" id="ARBA00022741"/>
    </source>
</evidence>
<dbReference type="SUPFAM" id="SSF54211">
    <property type="entry name" value="Ribosomal protein S5 domain 2-like"/>
    <property type="match status" value="1"/>
</dbReference>
<dbReference type="AlphaFoldDB" id="A0AA51N8X1"/>
<evidence type="ECO:0000256" key="3">
    <source>
        <dbReference type="ARBA" id="ARBA00017473"/>
    </source>
</evidence>
<proteinExistence type="inferred from homology"/>
<dbReference type="PIRSF" id="PIRSF010376">
    <property type="entry name" value="IspE"/>
    <property type="match status" value="1"/>
</dbReference>
<dbReference type="EMBL" id="CP129971">
    <property type="protein sequence ID" value="WMN10957.1"/>
    <property type="molecule type" value="Genomic_DNA"/>
</dbReference>
<dbReference type="PANTHER" id="PTHR43527">
    <property type="entry name" value="4-DIPHOSPHOCYTIDYL-2-C-METHYL-D-ERYTHRITOL KINASE, CHLOROPLASTIC"/>
    <property type="match status" value="1"/>
</dbReference>
<evidence type="ECO:0000259" key="10">
    <source>
        <dbReference type="Pfam" id="PF00288"/>
    </source>
</evidence>
<gene>
    <name evidence="9 12" type="primary">ispE</name>
    <name evidence="12" type="ORF">QYS49_22110</name>
</gene>
<dbReference type="PANTHER" id="PTHR43527:SF2">
    <property type="entry name" value="4-DIPHOSPHOCYTIDYL-2-C-METHYL-D-ERYTHRITOL KINASE, CHLOROPLASTIC"/>
    <property type="match status" value="1"/>
</dbReference>
<dbReference type="KEGG" id="msaa:QYS49_22110"/>
<protein>
    <recommendedName>
        <fullName evidence="3 9">4-diphosphocytidyl-2-C-methyl-D-erythritol kinase</fullName>
        <shortName evidence="9">CMK</shortName>
        <ecNumber evidence="2 9">2.7.1.148</ecNumber>
    </recommendedName>
    <alternativeName>
        <fullName evidence="8 9">4-(cytidine-5'-diphospho)-2-C-methyl-D-erythritol kinase</fullName>
    </alternativeName>
</protein>